<proteinExistence type="predicted"/>
<feature type="region of interest" description="Disordered" evidence="1">
    <location>
        <begin position="55"/>
        <end position="78"/>
    </location>
</feature>
<gene>
    <name evidence="2" type="ORF">OYG11_13290</name>
</gene>
<name>A0A9Q4HBP2_ACTPL</name>
<dbReference type="Proteomes" id="UP001077788">
    <property type="component" value="Unassembled WGS sequence"/>
</dbReference>
<evidence type="ECO:0000256" key="1">
    <source>
        <dbReference type="SAM" id="MobiDB-lite"/>
    </source>
</evidence>
<reference evidence="2" key="1">
    <citation type="journal article" date="2021" name="Vet Sci">
        <title>O-Serogroups and Pathovirotypes of Escherichia coli Isolated from Post-Weaning Piglets Showing Diarrhoea and/or Oedema in South Korea.</title>
        <authorList>
            <person name="Byun J.W."/>
            <person name="Moon B.Y."/>
            <person name="Do K.H."/>
            <person name="Lee K."/>
            <person name="Lee H.Y."/>
            <person name="Kim W.I."/>
            <person name="So B."/>
            <person name="Lee W.K."/>
        </authorList>
    </citation>
    <scope>NUCLEOTIDE SEQUENCE</scope>
    <source>
        <strain evidence="2">84/14</strain>
    </source>
</reference>
<comment type="caution">
    <text evidence="2">The sequence shown here is derived from an EMBL/GenBank/DDBJ whole genome shotgun (WGS) entry which is preliminary data.</text>
</comment>
<protein>
    <submittedName>
        <fullName evidence="2">Uncharacterized protein</fullName>
    </submittedName>
</protein>
<organism evidence="2 3">
    <name type="scientific">Actinobacillus pleuropneumoniae</name>
    <name type="common">Haemophilus pleuropneumoniae</name>
    <dbReference type="NCBI Taxonomy" id="715"/>
    <lineage>
        <taxon>Bacteria</taxon>
        <taxon>Pseudomonadati</taxon>
        <taxon>Pseudomonadota</taxon>
        <taxon>Gammaproteobacteria</taxon>
        <taxon>Pasteurellales</taxon>
        <taxon>Pasteurellaceae</taxon>
        <taxon>Actinobacillus</taxon>
    </lineage>
</organism>
<feature type="compositionally biased region" description="Polar residues" evidence="1">
    <location>
        <begin position="67"/>
        <end position="78"/>
    </location>
</feature>
<sequence length="78" mass="8593">MDVALDNSITIDYYTRALPRDIAVFAKHEAKLTLVENFATALEVKKDLLSISALEHESQEDAKPSGKKNQASSSKTLD</sequence>
<dbReference type="AlphaFoldDB" id="A0A9Q4HBP2"/>
<evidence type="ECO:0000313" key="3">
    <source>
        <dbReference type="Proteomes" id="UP001077788"/>
    </source>
</evidence>
<feature type="non-terminal residue" evidence="2">
    <location>
        <position position="78"/>
    </location>
</feature>
<dbReference type="EMBL" id="JAPQFC010001462">
    <property type="protein sequence ID" value="MCY6525166.1"/>
    <property type="molecule type" value="Genomic_DNA"/>
</dbReference>
<dbReference type="RefSeq" id="WP_267992625.1">
    <property type="nucleotide sequence ID" value="NZ_JAPQFC010001462.1"/>
</dbReference>
<evidence type="ECO:0000313" key="2">
    <source>
        <dbReference type="EMBL" id="MCY6525166.1"/>
    </source>
</evidence>
<reference evidence="2" key="2">
    <citation type="submission" date="2022-12" db="EMBL/GenBank/DDBJ databases">
        <authorList>
            <person name="Kardos G."/>
            <person name="Sarkozi R."/>
            <person name="Laczko L."/>
            <person name="Marton S."/>
            <person name="Makrai L."/>
            <person name="Banyai K."/>
            <person name="Fodor L."/>
        </authorList>
    </citation>
    <scope>NUCLEOTIDE SEQUENCE</scope>
    <source>
        <strain evidence="2">84/14</strain>
    </source>
</reference>
<accession>A0A9Q4HBP2</accession>
<feature type="compositionally biased region" description="Basic and acidic residues" evidence="1">
    <location>
        <begin position="55"/>
        <end position="64"/>
    </location>
</feature>